<evidence type="ECO:0000256" key="5">
    <source>
        <dbReference type="ARBA" id="ARBA00023115"/>
    </source>
</evidence>
<accession>A0A2H0FLC1</accession>
<dbReference type="InterPro" id="IPR003826">
    <property type="entry name" value="AdoMetDC_fam_prok"/>
</dbReference>
<comment type="caution">
    <text evidence="11">The sequence shown here is derived from an EMBL/GenBank/DDBJ whole genome shotgun (WGS) entry which is preliminary data.</text>
</comment>
<keyword evidence="8 10" id="KW-0704">Schiff base</keyword>
<evidence type="ECO:0000256" key="7">
    <source>
        <dbReference type="ARBA" id="ARBA00023239"/>
    </source>
</evidence>
<comment type="similarity">
    <text evidence="10">Belongs to the prokaryotic AdoMetDC family. Type 1 subfamily.</text>
</comment>
<dbReference type="GO" id="GO:0008295">
    <property type="term" value="P:spermidine biosynthetic process"/>
    <property type="evidence" value="ECO:0007669"/>
    <property type="project" value="UniProtKB-UniRule"/>
</dbReference>
<protein>
    <recommendedName>
        <fullName evidence="10">S-adenosylmethionine decarboxylase proenzyme</fullName>
        <shortName evidence="10">AdoMetDC</shortName>
        <shortName evidence="10">SAMDC</shortName>
        <ecNumber evidence="10">4.1.1.50</ecNumber>
    </recommendedName>
    <component>
        <recommendedName>
            <fullName evidence="10">S-adenosylmethionine decarboxylase beta chain</fullName>
        </recommendedName>
    </component>
    <component>
        <recommendedName>
            <fullName evidence="10">S-adenosylmethionine decarboxylase alpha chain</fullName>
        </recommendedName>
    </component>
</protein>
<keyword evidence="5 10" id="KW-0620">Polyamine biosynthesis</keyword>
<comment type="function">
    <text evidence="10">Catalyzes the decarboxylation of S-adenosylmethionine to S-adenosylmethioninamine (dcAdoMet), the propylamine donor required for the synthesis of the polyamines spermine and spermidine from the diamine putrescine.</text>
</comment>
<keyword evidence="4 10" id="KW-0745">Spermidine biosynthesis</keyword>
<evidence type="ECO:0000256" key="6">
    <source>
        <dbReference type="ARBA" id="ARBA00023145"/>
    </source>
</evidence>
<comment type="cofactor">
    <cofactor evidence="10">
        <name>pyruvate</name>
        <dbReference type="ChEBI" id="CHEBI:15361"/>
    </cofactor>
    <text evidence="10">Binds 1 pyruvoyl group covalently per subunit.</text>
</comment>
<comment type="subunit">
    <text evidence="10">Heterotetramer of two alpha and two beta chains arranged as a dimer of alpha/beta heterodimers.</text>
</comment>
<dbReference type="InterPro" id="IPR017716">
    <property type="entry name" value="S-AdoMet_deCOase_pro-enz"/>
</dbReference>
<evidence type="ECO:0000313" key="11">
    <source>
        <dbReference type="EMBL" id="PIQ07435.1"/>
    </source>
</evidence>
<dbReference type="AlphaFoldDB" id="A0A2H0FLC1"/>
<dbReference type="Proteomes" id="UP000230778">
    <property type="component" value="Unassembled WGS sequence"/>
</dbReference>
<comment type="PTM">
    <text evidence="10">Is synthesized initially as an inactive proenzyme. Formation of the active enzyme involves a self-maturation process in which the active site pyruvoyl group is generated from an internal serine residue via an autocatalytic post-translational modification. Two non-identical subunits are generated from the proenzyme in this reaction, and the pyruvate is formed at the N-terminus of the alpha chain, which is derived from the carboxyl end of the proenzyme. The post-translation cleavage follows an unusual pathway, termed non-hydrolytic serinolysis, in which the side chain hydroxyl group of the serine supplies its oxygen atom to form the C-terminus of the beta chain, while the remainder of the serine residue undergoes an oxidative deamination to produce ammonia and the pyruvoyl group blocking the N-terminus of the alpha chain.</text>
</comment>
<dbReference type="GO" id="GO:0005829">
    <property type="term" value="C:cytosol"/>
    <property type="evidence" value="ECO:0007669"/>
    <property type="project" value="TreeGrafter"/>
</dbReference>
<keyword evidence="2 10" id="KW-0210">Decarboxylase</keyword>
<feature type="site" description="Cleavage (non-hydrolytic); by autolysis" evidence="10">
    <location>
        <begin position="76"/>
        <end position="77"/>
    </location>
</feature>
<keyword evidence="1 10" id="KW-0949">S-adenosyl-L-methionine</keyword>
<keyword evidence="9 10" id="KW-0670">Pyruvate</keyword>
<dbReference type="InterPro" id="IPR042286">
    <property type="entry name" value="AdoMetDC_C"/>
</dbReference>
<sequence>MAKKTKRSIQWVREKKLKYAGIHLIAEFWGGKIIEDPKKIEKILILAAKKANSTPLEVTIHKFSPRGITGVVLLAESHIALHLWSEFSYLAVDIFTCGKKAMPYKALEYLKKVFKPKKVEIKEIKRGII</sequence>
<evidence type="ECO:0000256" key="2">
    <source>
        <dbReference type="ARBA" id="ARBA00022793"/>
    </source>
</evidence>
<evidence type="ECO:0000313" key="12">
    <source>
        <dbReference type="Proteomes" id="UP000230778"/>
    </source>
</evidence>
<comment type="pathway">
    <text evidence="10">Amine and polyamine biosynthesis; S-adenosylmethioninamine biosynthesis; S-adenosylmethioninamine from S-adenosyl-L-methionine: step 1/1.</text>
</comment>
<dbReference type="SUPFAM" id="SSF56276">
    <property type="entry name" value="S-adenosylmethionine decarboxylase"/>
    <property type="match status" value="1"/>
</dbReference>
<evidence type="ECO:0000256" key="9">
    <source>
        <dbReference type="ARBA" id="ARBA00023317"/>
    </source>
</evidence>
<dbReference type="PANTHER" id="PTHR33866:SF2">
    <property type="entry name" value="S-ADENOSYLMETHIONINE DECARBOXYLASE PROENZYME"/>
    <property type="match status" value="1"/>
</dbReference>
<feature type="chain" id="PRO_5023499905" description="S-adenosylmethionine decarboxylase beta chain" evidence="10">
    <location>
        <begin position="1"/>
        <end position="76"/>
    </location>
</feature>
<evidence type="ECO:0000256" key="8">
    <source>
        <dbReference type="ARBA" id="ARBA00023270"/>
    </source>
</evidence>
<organism evidence="11 12">
    <name type="scientific">Candidatus Nealsonbacteria bacterium CG18_big_fil_WC_8_21_14_2_50_37_10</name>
    <dbReference type="NCBI Taxonomy" id="1974717"/>
    <lineage>
        <taxon>Bacteria</taxon>
        <taxon>Candidatus Nealsoniibacteriota</taxon>
    </lineage>
</organism>
<dbReference type="GO" id="GO:0004014">
    <property type="term" value="F:adenosylmethionine decarboxylase activity"/>
    <property type="evidence" value="ECO:0007669"/>
    <property type="project" value="UniProtKB-UniRule"/>
</dbReference>
<feature type="active site" description="Proton acceptor; for processing activity" evidence="10">
    <location>
        <position position="82"/>
    </location>
</feature>
<dbReference type="NCBIfam" id="TIGR03330">
    <property type="entry name" value="SAM_DCase_Bsu"/>
    <property type="match status" value="1"/>
</dbReference>
<evidence type="ECO:0000256" key="10">
    <source>
        <dbReference type="HAMAP-Rule" id="MF_00464"/>
    </source>
</evidence>
<dbReference type="EMBL" id="PCUC01000018">
    <property type="protein sequence ID" value="PIQ07435.1"/>
    <property type="molecule type" value="Genomic_DNA"/>
</dbReference>
<feature type="chain" id="PRO_5023499906" description="S-adenosylmethionine decarboxylase alpha chain" evidence="10">
    <location>
        <begin position="77"/>
        <end position="129"/>
    </location>
</feature>
<dbReference type="InterPro" id="IPR016067">
    <property type="entry name" value="S-AdoMet_deCO2ase_core"/>
</dbReference>
<gene>
    <name evidence="11" type="primary">speD</name>
    <name evidence="10" type="synonym">speH</name>
    <name evidence="11" type="ORF">COW72_00340</name>
</gene>
<dbReference type="InterPro" id="IPR042284">
    <property type="entry name" value="AdoMetDC_N"/>
</dbReference>
<keyword evidence="3 10" id="KW-0068">Autocatalytic cleavage</keyword>
<feature type="active site" description="Schiff-base intermediate with substrate; via pyruvic acid" evidence="10">
    <location>
        <position position="77"/>
    </location>
</feature>
<dbReference type="HAMAP" id="MF_00464">
    <property type="entry name" value="AdoMetDC_1"/>
    <property type="match status" value="1"/>
</dbReference>
<evidence type="ECO:0000256" key="4">
    <source>
        <dbReference type="ARBA" id="ARBA00023066"/>
    </source>
</evidence>
<reference evidence="11 12" key="1">
    <citation type="submission" date="2017-09" db="EMBL/GenBank/DDBJ databases">
        <title>Depth-based differentiation of microbial function through sediment-hosted aquifers and enrichment of novel symbionts in the deep terrestrial subsurface.</title>
        <authorList>
            <person name="Probst A.J."/>
            <person name="Ladd B."/>
            <person name="Jarett J.K."/>
            <person name="Geller-Mcgrath D.E."/>
            <person name="Sieber C.M."/>
            <person name="Emerson J.B."/>
            <person name="Anantharaman K."/>
            <person name="Thomas B.C."/>
            <person name="Malmstrom R."/>
            <person name="Stieglmeier M."/>
            <person name="Klingl A."/>
            <person name="Woyke T."/>
            <person name="Ryan C.M."/>
            <person name="Banfield J.F."/>
        </authorList>
    </citation>
    <scope>NUCLEOTIDE SEQUENCE [LARGE SCALE GENOMIC DNA]</scope>
    <source>
        <strain evidence="11">CG18_big_fil_WC_8_21_14_2_50_37_10</strain>
    </source>
</reference>
<dbReference type="Gene3D" id="3.30.160.750">
    <property type="match status" value="1"/>
</dbReference>
<dbReference type="EC" id="4.1.1.50" evidence="10"/>
<feature type="modified residue" description="Pyruvic acid (Ser); by autocatalysis" evidence="10">
    <location>
        <position position="77"/>
    </location>
</feature>
<dbReference type="Pfam" id="PF02675">
    <property type="entry name" value="AdoMet_dc"/>
    <property type="match status" value="1"/>
</dbReference>
<keyword evidence="7 10" id="KW-0456">Lyase</keyword>
<evidence type="ECO:0000256" key="1">
    <source>
        <dbReference type="ARBA" id="ARBA00022691"/>
    </source>
</evidence>
<dbReference type="Gene3D" id="3.30.360.110">
    <property type="entry name" value="S-adenosylmethionine decarboxylase domain"/>
    <property type="match status" value="1"/>
</dbReference>
<proteinExistence type="inferred from homology"/>
<name>A0A2H0FLC1_9BACT</name>
<evidence type="ECO:0000256" key="3">
    <source>
        <dbReference type="ARBA" id="ARBA00022813"/>
    </source>
</evidence>
<feature type="active site" description="Proton donor; for catalytic activity" evidence="10">
    <location>
        <position position="97"/>
    </location>
</feature>
<dbReference type="UniPathway" id="UPA00331">
    <property type="reaction ID" value="UER00451"/>
</dbReference>
<keyword evidence="6 10" id="KW-0865">Zymogen</keyword>
<dbReference type="PANTHER" id="PTHR33866">
    <property type="entry name" value="S-ADENOSYLMETHIONINE DECARBOXYLASE PROENZYME"/>
    <property type="match status" value="1"/>
</dbReference>
<comment type="catalytic activity">
    <reaction evidence="10">
        <text>S-adenosyl-L-methionine + H(+) = S-adenosyl 3-(methylsulfanyl)propylamine + CO2</text>
        <dbReference type="Rhea" id="RHEA:15981"/>
        <dbReference type="ChEBI" id="CHEBI:15378"/>
        <dbReference type="ChEBI" id="CHEBI:16526"/>
        <dbReference type="ChEBI" id="CHEBI:57443"/>
        <dbReference type="ChEBI" id="CHEBI:59789"/>
        <dbReference type="EC" id="4.1.1.50"/>
    </reaction>
</comment>